<evidence type="ECO:0000313" key="3">
    <source>
        <dbReference type="Proteomes" id="UP001464923"/>
    </source>
</evidence>
<accession>A0ABV1JZT0</accession>
<feature type="compositionally biased region" description="Low complexity" evidence="1">
    <location>
        <begin position="68"/>
        <end position="85"/>
    </location>
</feature>
<proteinExistence type="predicted"/>
<gene>
    <name evidence="2" type="ORF">WHI96_21945</name>
</gene>
<feature type="compositionally biased region" description="Pro residues" evidence="1">
    <location>
        <begin position="19"/>
        <end position="30"/>
    </location>
</feature>
<dbReference type="EMBL" id="JBEDNP010000015">
    <property type="protein sequence ID" value="MEQ3541479.1"/>
    <property type="molecule type" value="Genomic_DNA"/>
</dbReference>
<name>A0ABV1JZT0_9PSEU</name>
<feature type="compositionally biased region" description="Low complexity" evidence="1">
    <location>
        <begin position="31"/>
        <end position="41"/>
    </location>
</feature>
<organism evidence="2 3">
    <name type="scientific">Pseudonocardia tropica</name>
    <dbReference type="NCBI Taxonomy" id="681289"/>
    <lineage>
        <taxon>Bacteria</taxon>
        <taxon>Bacillati</taxon>
        <taxon>Actinomycetota</taxon>
        <taxon>Actinomycetes</taxon>
        <taxon>Pseudonocardiales</taxon>
        <taxon>Pseudonocardiaceae</taxon>
        <taxon>Pseudonocardia</taxon>
    </lineage>
</organism>
<feature type="region of interest" description="Disordered" evidence="1">
    <location>
        <begin position="196"/>
        <end position="233"/>
    </location>
</feature>
<evidence type="ECO:0000313" key="2">
    <source>
        <dbReference type="EMBL" id="MEQ3541479.1"/>
    </source>
</evidence>
<feature type="region of interest" description="Disordered" evidence="1">
    <location>
        <begin position="17"/>
        <end position="122"/>
    </location>
</feature>
<comment type="caution">
    <text evidence="2">The sequence shown here is derived from an EMBL/GenBank/DDBJ whole genome shotgun (WGS) entry which is preliminary data.</text>
</comment>
<feature type="compositionally biased region" description="Pro residues" evidence="1">
    <location>
        <begin position="42"/>
        <end position="67"/>
    </location>
</feature>
<dbReference type="RefSeq" id="WP_345654840.1">
    <property type="nucleotide sequence ID" value="NZ_BAABLY010000103.1"/>
</dbReference>
<sequence length="233" mass="22985">MRNRLGVVACAVVACTACGPPPADLPPRIVPPATTASTSVPTPVPTGGPPGVAPPVPRTTGTPPAPTPSRAGPTVDDPAAPTTTDRPTRRPPPPTRPGGGGEPTRIAPRLGGAPPRGSIPDKLGGEYTFDAYRAELMAECAPAPTGCVTVVIDRAASPPGATGSWFACATTPTPGTHLATIVGRTVRVTVGYSSCDPIDGLPAEEPDPAAGDGGEPAPEVGGTPQDDTGHGGG</sequence>
<protein>
    <submittedName>
        <fullName evidence="2">Uncharacterized protein</fullName>
    </submittedName>
</protein>
<evidence type="ECO:0000256" key="1">
    <source>
        <dbReference type="SAM" id="MobiDB-lite"/>
    </source>
</evidence>
<keyword evidence="3" id="KW-1185">Reference proteome</keyword>
<reference evidence="2 3" key="1">
    <citation type="submission" date="2024-03" db="EMBL/GenBank/DDBJ databases">
        <title>Draft genome sequence of Pseudonocardia tropica JCM 19149.</title>
        <authorList>
            <person name="Butdee W."/>
            <person name="Duangmal K."/>
        </authorList>
    </citation>
    <scope>NUCLEOTIDE SEQUENCE [LARGE SCALE GENOMIC DNA]</scope>
    <source>
        <strain evidence="2 3">JCM 19149</strain>
    </source>
</reference>
<dbReference type="Proteomes" id="UP001464923">
    <property type="component" value="Unassembled WGS sequence"/>
</dbReference>
<dbReference type="PROSITE" id="PS51257">
    <property type="entry name" value="PROKAR_LIPOPROTEIN"/>
    <property type="match status" value="1"/>
</dbReference>